<dbReference type="EMBL" id="JBICBT010000355">
    <property type="protein sequence ID" value="KAL3116599.1"/>
    <property type="molecule type" value="Genomic_DNA"/>
</dbReference>
<dbReference type="SUPFAM" id="SSF57625">
    <property type="entry name" value="Invertebrate chitin-binding proteins"/>
    <property type="match status" value="2"/>
</dbReference>
<gene>
    <name evidence="7" type="ORF">niasHT_001346</name>
</gene>
<accession>A0ABD2LN95</accession>
<organism evidence="7 8">
    <name type="scientific">Heterodera trifolii</name>
    <dbReference type="NCBI Taxonomy" id="157864"/>
    <lineage>
        <taxon>Eukaryota</taxon>
        <taxon>Metazoa</taxon>
        <taxon>Ecdysozoa</taxon>
        <taxon>Nematoda</taxon>
        <taxon>Chromadorea</taxon>
        <taxon>Rhabditida</taxon>
        <taxon>Tylenchina</taxon>
        <taxon>Tylenchomorpha</taxon>
        <taxon>Tylenchoidea</taxon>
        <taxon>Heteroderidae</taxon>
        <taxon>Heteroderinae</taxon>
        <taxon>Heterodera</taxon>
    </lineage>
</organism>
<dbReference type="PROSITE" id="PS50940">
    <property type="entry name" value="CHIT_BIND_II"/>
    <property type="match status" value="2"/>
</dbReference>
<feature type="domain" description="Chitin-binding type-2" evidence="6">
    <location>
        <begin position="54"/>
        <end position="109"/>
    </location>
</feature>
<dbReference type="InterPro" id="IPR036508">
    <property type="entry name" value="Chitin-bd_dom_sf"/>
</dbReference>
<protein>
    <recommendedName>
        <fullName evidence="6">Chitin-binding type-2 domain-containing protein</fullName>
    </recommendedName>
</protein>
<keyword evidence="5" id="KW-0325">Glycoprotein</keyword>
<name>A0ABD2LN95_9BILA</name>
<evidence type="ECO:0000313" key="7">
    <source>
        <dbReference type="EMBL" id="KAL3116599.1"/>
    </source>
</evidence>
<dbReference type="InterPro" id="IPR002557">
    <property type="entry name" value="Chitin-bd_dom"/>
</dbReference>
<feature type="domain" description="Chitin-binding type-2" evidence="6">
    <location>
        <begin position="1"/>
        <end position="48"/>
    </location>
</feature>
<dbReference type="GO" id="GO:0008061">
    <property type="term" value="F:chitin binding"/>
    <property type="evidence" value="ECO:0007669"/>
    <property type="project" value="UniProtKB-KW"/>
</dbReference>
<keyword evidence="4" id="KW-1015">Disulfide bond</keyword>
<keyword evidence="8" id="KW-1185">Reference proteome</keyword>
<evidence type="ECO:0000256" key="5">
    <source>
        <dbReference type="ARBA" id="ARBA00023180"/>
    </source>
</evidence>
<keyword evidence="3" id="KW-0677">Repeat</keyword>
<evidence type="ECO:0000256" key="2">
    <source>
        <dbReference type="ARBA" id="ARBA00022729"/>
    </source>
</evidence>
<dbReference type="PANTHER" id="PTHR23301:SF0">
    <property type="entry name" value="CHITIN-BINDING TYPE-2 DOMAIN-CONTAINING PROTEIN-RELATED"/>
    <property type="match status" value="1"/>
</dbReference>
<dbReference type="Proteomes" id="UP001620626">
    <property type="component" value="Unassembled WGS sequence"/>
</dbReference>
<sequence>MFLPGKCYNEFGKCAYGKLFTCKCPDKLFYNEEKEQCDYKTEIIACGGKPTVPKFDCAGLDNGLYSIESCTSPNFYSCNGGHANPMQCPPGLLFDQTKKLCEFPDRCEKKAKTIPGEFHSTISSNTANPNL</sequence>
<evidence type="ECO:0000256" key="1">
    <source>
        <dbReference type="ARBA" id="ARBA00022669"/>
    </source>
</evidence>
<keyword evidence="2" id="KW-0732">Signal</keyword>
<evidence type="ECO:0000256" key="4">
    <source>
        <dbReference type="ARBA" id="ARBA00023157"/>
    </source>
</evidence>
<comment type="caution">
    <text evidence="7">The sequence shown here is derived from an EMBL/GenBank/DDBJ whole genome shotgun (WGS) entry which is preliminary data.</text>
</comment>
<dbReference type="PANTHER" id="PTHR23301">
    <property type="entry name" value="CHITIN BINDING PERITROPHIN-A"/>
    <property type="match status" value="1"/>
</dbReference>
<proteinExistence type="predicted"/>
<evidence type="ECO:0000259" key="6">
    <source>
        <dbReference type="PROSITE" id="PS50940"/>
    </source>
</evidence>
<dbReference type="Gene3D" id="2.170.140.10">
    <property type="entry name" value="Chitin binding domain"/>
    <property type="match status" value="2"/>
</dbReference>
<evidence type="ECO:0000256" key="3">
    <source>
        <dbReference type="ARBA" id="ARBA00022737"/>
    </source>
</evidence>
<dbReference type="Pfam" id="PF01607">
    <property type="entry name" value="CBM_14"/>
    <property type="match status" value="2"/>
</dbReference>
<keyword evidence="1" id="KW-0147">Chitin-binding</keyword>
<dbReference type="InterPro" id="IPR051940">
    <property type="entry name" value="Chitin_bind-dev_reg"/>
</dbReference>
<reference evidence="7 8" key="1">
    <citation type="submission" date="2024-10" db="EMBL/GenBank/DDBJ databases">
        <authorList>
            <person name="Kim D."/>
        </authorList>
    </citation>
    <scope>NUCLEOTIDE SEQUENCE [LARGE SCALE GENOMIC DNA]</scope>
    <source>
        <strain evidence="7">BH-2024</strain>
    </source>
</reference>
<dbReference type="AlphaFoldDB" id="A0ABD2LN95"/>
<dbReference type="SMART" id="SM00494">
    <property type="entry name" value="ChtBD2"/>
    <property type="match status" value="2"/>
</dbReference>
<evidence type="ECO:0000313" key="8">
    <source>
        <dbReference type="Proteomes" id="UP001620626"/>
    </source>
</evidence>